<reference evidence="12" key="1">
    <citation type="submission" date="2022-08" db="EMBL/GenBank/DDBJ databases">
        <title>Mycobacterium kiyosense sp. nov., scotochromogenic slow-glowing species isolated from respiratory specimens.</title>
        <authorList>
            <person name="Fukano H."/>
            <person name="Kazumi Y."/>
            <person name="Sakagami N."/>
            <person name="Ato M."/>
            <person name="Mitarai S."/>
            <person name="Hoshino Y."/>
        </authorList>
    </citation>
    <scope>NUCLEOTIDE SEQUENCE</scope>
    <source>
        <strain evidence="12">1413</strain>
        <strain evidence="11">SRL2020-028</strain>
    </source>
</reference>
<protein>
    <recommendedName>
        <fullName evidence="3 10">Gluconokinase</fullName>
        <ecNumber evidence="3 10">2.7.1.12</ecNumber>
    </recommendedName>
</protein>
<evidence type="ECO:0000313" key="12">
    <source>
        <dbReference type="EMBL" id="GLD28521.1"/>
    </source>
</evidence>
<keyword evidence="5 10" id="KW-0547">Nucleotide-binding</keyword>
<evidence type="ECO:0000256" key="4">
    <source>
        <dbReference type="ARBA" id="ARBA00022679"/>
    </source>
</evidence>
<dbReference type="PANTHER" id="PTHR43442:SF3">
    <property type="entry name" value="GLUCONOKINASE-RELATED"/>
    <property type="match status" value="1"/>
</dbReference>
<dbReference type="FunFam" id="3.40.50.300:FF:000522">
    <property type="entry name" value="Gluconokinase"/>
    <property type="match status" value="1"/>
</dbReference>
<dbReference type="GO" id="GO:0019521">
    <property type="term" value="P:D-gluconate metabolic process"/>
    <property type="evidence" value="ECO:0007669"/>
    <property type="project" value="UniProtKB-KW"/>
</dbReference>
<keyword evidence="13" id="KW-1185">Reference proteome</keyword>
<evidence type="ECO:0000256" key="1">
    <source>
        <dbReference type="ARBA" id="ARBA00004761"/>
    </source>
</evidence>
<dbReference type="EMBL" id="BRZI01000001">
    <property type="protein sequence ID" value="GLD28521.1"/>
    <property type="molecule type" value="Genomic_DNA"/>
</dbReference>
<proteinExistence type="inferred from homology"/>
<keyword evidence="8" id="KW-0311">Gluconate utilization</keyword>
<comment type="pathway">
    <text evidence="1">Carbohydrate acid metabolism.</text>
</comment>
<keyword evidence="6 10" id="KW-0418">Kinase</keyword>
<dbReference type="GO" id="GO:0046316">
    <property type="term" value="F:gluconokinase activity"/>
    <property type="evidence" value="ECO:0007669"/>
    <property type="project" value="UniProtKB-EC"/>
</dbReference>
<dbReference type="InterPro" id="IPR006001">
    <property type="entry name" value="Therm_gnt_kin"/>
</dbReference>
<dbReference type="Gene3D" id="3.40.50.300">
    <property type="entry name" value="P-loop containing nucleotide triphosphate hydrolases"/>
    <property type="match status" value="1"/>
</dbReference>
<dbReference type="NCBIfam" id="TIGR01313">
    <property type="entry name" value="therm_gnt_kin"/>
    <property type="match status" value="1"/>
</dbReference>
<evidence type="ECO:0000256" key="9">
    <source>
        <dbReference type="ARBA" id="ARBA00048090"/>
    </source>
</evidence>
<dbReference type="GO" id="GO:0005737">
    <property type="term" value="C:cytoplasm"/>
    <property type="evidence" value="ECO:0007669"/>
    <property type="project" value="TreeGrafter"/>
</dbReference>
<dbReference type="InterPro" id="IPR027417">
    <property type="entry name" value="P-loop_NTPase"/>
</dbReference>
<sequence length="162" mass="17249">MVMGVSGSGKSTVGAVLAQRLGMPFLDADTLHPPANVAKMSAGEPLTDDDRFGWLDRVGQWLATQRGVVSCSALKRRYRDQLRGHRPSVRFLHLSAPPGVIAARLAARPDHFMPATLLQSQLDTLEPLDADERGVEVDVGSLGVDAVVDAYLASASNACGGW</sequence>
<dbReference type="Proteomes" id="UP001165663">
    <property type="component" value="Unassembled WGS sequence"/>
</dbReference>
<dbReference type="Proteomes" id="UP001064782">
    <property type="component" value="Unassembled WGS sequence"/>
</dbReference>
<evidence type="ECO:0000256" key="5">
    <source>
        <dbReference type="ARBA" id="ARBA00022741"/>
    </source>
</evidence>
<evidence type="ECO:0000313" key="13">
    <source>
        <dbReference type="Proteomes" id="UP001064782"/>
    </source>
</evidence>
<evidence type="ECO:0000256" key="7">
    <source>
        <dbReference type="ARBA" id="ARBA00022840"/>
    </source>
</evidence>
<name>A0A9P3Q0C8_9MYCO</name>
<comment type="catalytic activity">
    <reaction evidence="9 10">
        <text>D-gluconate + ATP = 6-phospho-D-gluconate + ADP + H(+)</text>
        <dbReference type="Rhea" id="RHEA:19433"/>
        <dbReference type="ChEBI" id="CHEBI:15378"/>
        <dbReference type="ChEBI" id="CHEBI:18391"/>
        <dbReference type="ChEBI" id="CHEBI:30616"/>
        <dbReference type="ChEBI" id="CHEBI:58759"/>
        <dbReference type="ChEBI" id="CHEBI:456216"/>
        <dbReference type="EC" id="2.7.1.12"/>
    </reaction>
</comment>
<evidence type="ECO:0000256" key="10">
    <source>
        <dbReference type="RuleBase" id="RU363066"/>
    </source>
</evidence>
<dbReference type="EMBL" id="BRXE01000023">
    <property type="protein sequence ID" value="GLB83244.1"/>
    <property type="molecule type" value="Genomic_DNA"/>
</dbReference>
<dbReference type="CDD" id="cd02021">
    <property type="entry name" value="GntK"/>
    <property type="match status" value="1"/>
</dbReference>
<dbReference type="GO" id="GO:0005524">
    <property type="term" value="F:ATP binding"/>
    <property type="evidence" value="ECO:0007669"/>
    <property type="project" value="UniProtKB-KW"/>
</dbReference>
<accession>A0A9P3Q0C8</accession>
<dbReference type="PANTHER" id="PTHR43442">
    <property type="entry name" value="GLUCONOKINASE-RELATED"/>
    <property type="match status" value="1"/>
</dbReference>
<organism evidence="12 13">
    <name type="scientific">Mycobacterium kiyosense</name>
    <dbReference type="NCBI Taxonomy" id="2871094"/>
    <lineage>
        <taxon>Bacteria</taxon>
        <taxon>Bacillati</taxon>
        <taxon>Actinomycetota</taxon>
        <taxon>Actinomycetes</taxon>
        <taxon>Mycobacteriales</taxon>
        <taxon>Mycobacteriaceae</taxon>
        <taxon>Mycobacterium</taxon>
    </lineage>
</organism>
<gene>
    <name evidence="12" type="primary">aroK_1</name>
    <name evidence="12" type="ORF">Mkiyose1413_04040</name>
    <name evidence="11" type="ORF">SRL2020028_25000</name>
</gene>
<evidence type="ECO:0000256" key="3">
    <source>
        <dbReference type="ARBA" id="ARBA00012054"/>
    </source>
</evidence>
<dbReference type="EC" id="2.7.1.12" evidence="3 10"/>
<keyword evidence="4 10" id="KW-0808">Transferase</keyword>
<dbReference type="InterPro" id="IPR031322">
    <property type="entry name" value="Shikimate/glucono_kinase"/>
</dbReference>
<keyword evidence="7 10" id="KW-0067">ATP-binding</keyword>
<comment type="similarity">
    <text evidence="2 10">Belongs to the gluconokinase GntK/GntV family.</text>
</comment>
<dbReference type="SUPFAM" id="SSF52540">
    <property type="entry name" value="P-loop containing nucleoside triphosphate hydrolases"/>
    <property type="match status" value="1"/>
</dbReference>
<dbReference type="Pfam" id="PF01202">
    <property type="entry name" value="SKI"/>
    <property type="match status" value="1"/>
</dbReference>
<evidence type="ECO:0000256" key="6">
    <source>
        <dbReference type="ARBA" id="ARBA00022777"/>
    </source>
</evidence>
<evidence type="ECO:0000313" key="11">
    <source>
        <dbReference type="EMBL" id="GLB83244.1"/>
    </source>
</evidence>
<evidence type="ECO:0000256" key="8">
    <source>
        <dbReference type="ARBA" id="ARBA00023064"/>
    </source>
</evidence>
<dbReference type="AlphaFoldDB" id="A0A9P3Q0C8"/>
<evidence type="ECO:0000256" key="2">
    <source>
        <dbReference type="ARBA" id="ARBA00008420"/>
    </source>
</evidence>
<comment type="caution">
    <text evidence="12">The sequence shown here is derived from an EMBL/GenBank/DDBJ whole genome shotgun (WGS) entry which is preliminary data.</text>
</comment>